<accession>A0A5J4KTQ3</accession>
<proteinExistence type="predicted"/>
<dbReference type="AlphaFoldDB" id="A0A5J4KTQ3"/>
<comment type="caution">
    <text evidence="1">The sequence shown here is derived from an EMBL/GenBank/DDBJ whole genome shotgun (WGS) entry which is preliminary data.</text>
</comment>
<protein>
    <submittedName>
        <fullName evidence="1">Uncharacterized protein</fullName>
    </submittedName>
</protein>
<dbReference type="EMBL" id="BLAB01000001">
    <property type="protein sequence ID" value="GER93028.1"/>
    <property type="molecule type" value="Genomic_DNA"/>
</dbReference>
<evidence type="ECO:0000313" key="1">
    <source>
        <dbReference type="EMBL" id="GER93028.1"/>
    </source>
</evidence>
<dbReference type="Pfam" id="PF19027">
    <property type="entry name" value="DUF5752"/>
    <property type="match status" value="1"/>
</dbReference>
<gene>
    <name evidence="1" type="ORF">A45J_0759</name>
</gene>
<name>A0A5J4KTQ3_9ZZZZ</name>
<organism evidence="1">
    <name type="scientific">hot springs metagenome</name>
    <dbReference type="NCBI Taxonomy" id="433727"/>
    <lineage>
        <taxon>unclassified sequences</taxon>
        <taxon>metagenomes</taxon>
        <taxon>ecological metagenomes</taxon>
    </lineage>
</organism>
<sequence>MAEMIEPFEFKQCVSILKSTGKKAKNLRELRDAIAVVSDESIFHHTYQYFLKGHVLQYTNDFAHWAGESLEERALSEHFSNIDPYSFKNINELRQELLNVIDGYLEYFPEPREAMIGDEFYFNETITLIFPMSIRAKNLAEFLIAIKYIDAAAIYYHFYEARIRLGVDDFSKWIEDSLNKKELSEKIRSIDLFMHSIEGIRDHIIEAVEKDVRAGMEAIEQ</sequence>
<reference evidence="1" key="1">
    <citation type="submission" date="2019-10" db="EMBL/GenBank/DDBJ databases">
        <title>Metagenomic sequencing of thiosulfate-disproportionating enrichment culture.</title>
        <authorList>
            <person name="Umezawa K."/>
            <person name="Kojima H."/>
            <person name="Fukui M."/>
        </authorList>
    </citation>
    <scope>NUCLEOTIDE SEQUENCE</scope>
    <source>
        <strain evidence="1">45J</strain>
    </source>
</reference>
<dbReference type="InterPro" id="IPR044036">
    <property type="entry name" value="DUF5752"/>
</dbReference>